<sequence>MKQCEVVKKIGDMLVVKLYAGNEKSRVYGDVHKHKTLLAGKHNAIDILQEYGVVDEKKHLPVNTFESWYDSVEEELRKIQRYIDANNN</sequence>
<evidence type="ECO:0000313" key="2">
    <source>
        <dbReference type="Proteomes" id="UP000191124"/>
    </source>
</evidence>
<organism evidence="1 2">
    <name type="scientific">Bacillus cereus</name>
    <dbReference type="NCBI Taxonomy" id="1396"/>
    <lineage>
        <taxon>Bacteria</taxon>
        <taxon>Bacillati</taxon>
        <taxon>Bacillota</taxon>
        <taxon>Bacilli</taxon>
        <taxon>Bacillales</taxon>
        <taxon>Bacillaceae</taxon>
        <taxon>Bacillus</taxon>
        <taxon>Bacillus cereus group</taxon>
    </lineage>
</organism>
<gene>
    <name evidence="1" type="ORF">BW892_24895</name>
</gene>
<accession>A0A1S9UCE6</accession>
<reference evidence="1 2" key="1">
    <citation type="submission" date="2017-01" db="EMBL/GenBank/DDBJ databases">
        <title>Bacillus cereus isolates.</title>
        <authorList>
            <person name="Beno S.M."/>
        </authorList>
    </citation>
    <scope>NUCLEOTIDE SEQUENCE [LARGE SCALE GENOMIC DNA]</scope>
    <source>
        <strain evidence="1 2">FSL M7-1219</strain>
    </source>
</reference>
<dbReference type="AlphaFoldDB" id="A0A1S9UCE6"/>
<name>A0A1S9UCE6_BACCE</name>
<protein>
    <submittedName>
        <fullName evidence="1">Uncharacterized protein</fullName>
    </submittedName>
</protein>
<proteinExistence type="predicted"/>
<dbReference type="EMBL" id="MUAL01000092">
    <property type="protein sequence ID" value="OOR19907.1"/>
    <property type="molecule type" value="Genomic_DNA"/>
</dbReference>
<comment type="caution">
    <text evidence="1">The sequence shown here is derived from an EMBL/GenBank/DDBJ whole genome shotgun (WGS) entry which is preliminary data.</text>
</comment>
<dbReference type="Proteomes" id="UP000191124">
    <property type="component" value="Unassembled WGS sequence"/>
</dbReference>
<evidence type="ECO:0000313" key="1">
    <source>
        <dbReference type="EMBL" id="OOR19907.1"/>
    </source>
</evidence>